<evidence type="ECO:0000256" key="2">
    <source>
        <dbReference type="ARBA" id="ARBA00004236"/>
    </source>
</evidence>
<dbReference type="SMART" id="SM00304">
    <property type="entry name" value="HAMP"/>
    <property type="match status" value="1"/>
</dbReference>
<dbReference type="InterPro" id="IPR003660">
    <property type="entry name" value="HAMP_dom"/>
</dbReference>
<dbReference type="Gene3D" id="3.30.565.10">
    <property type="entry name" value="Histidine kinase-like ATPase, C-terminal domain"/>
    <property type="match status" value="1"/>
</dbReference>
<dbReference type="SUPFAM" id="SSF158472">
    <property type="entry name" value="HAMP domain-like"/>
    <property type="match status" value="1"/>
</dbReference>
<protein>
    <recommendedName>
        <fullName evidence="3">histidine kinase</fullName>
        <ecNumber evidence="3">2.7.13.3</ecNumber>
    </recommendedName>
</protein>
<dbReference type="Proteomes" id="UP001597277">
    <property type="component" value="Unassembled WGS sequence"/>
</dbReference>
<gene>
    <name evidence="14" type="ORF">ACFSE6_18350</name>
</gene>
<evidence type="ECO:0000259" key="13">
    <source>
        <dbReference type="PROSITE" id="PS50885"/>
    </source>
</evidence>
<evidence type="ECO:0000259" key="12">
    <source>
        <dbReference type="PROSITE" id="PS50109"/>
    </source>
</evidence>
<dbReference type="PANTHER" id="PTHR45436:SF5">
    <property type="entry name" value="SENSOR HISTIDINE KINASE TRCS"/>
    <property type="match status" value="1"/>
</dbReference>
<dbReference type="SMART" id="SM00388">
    <property type="entry name" value="HisKA"/>
    <property type="match status" value="1"/>
</dbReference>
<keyword evidence="6 11" id="KW-0812">Transmembrane</keyword>
<evidence type="ECO:0000256" key="11">
    <source>
        <dbReference type="SAM" id="Phobius"/>
    </source>
</evidence>
<feature type="domain" description="HAMP" evidence="13">
    <location>
        <begin position="180"/>
        <end position="233"/>
    </location>
</feature>
<dbReference type="InterPro" id="IPR003661">
    <property type="entry name" value="HisK_dim/P_dom"/>
</dbReference>
<evidence type="ECO:0000256" key="1">
    <source>
        <dbReference type="ARBA" id="ARBA00000085"/>
    </source>
</evidence>
<keyword evidence="8 11" id="KW-1133">Transmembrane helix</keyword>
<dbReference type="InterPro" id="IPR003594">
    <property type="entry name" value="HATPase_dom"/>
</dbReference>
<comment type="subcellular location">
    <subcellularLocation>
        <location evidence="2">Cell membrane</location>
    </subcellularLocation>
</comment>
<dbReference type="GO" id="GO:0016301">
    <property type="term" value="F:kinase activity"/>
    <property type="evidence" value="ECO:0007669"/>
    <property type="project" value="UniProtKB-KW"/>
</dbReference>
<dbReference type="Pfam" id="PF02518">
    <property type="entry name" value="HATPase_c"/>
    <property type="match status" value="1"/>
</dbReference>
<evidence type="ECO:0000256" key="9">
    <source>
        <dbReference type="ARBA" id="ARBA00023012"/>
    </source>
</evidence>
<dbReference type="CDD" id="cd00082">
    <property type="entry name" value="HisKA"/>
    <property type="match status" value="1"/>
</dbReference>
<evidence type="ECO:0000256" key="3">
    <source>
        <dbReference type="ARBA" id="ARBA00012438"/>
    </source>
</evidence>
<dbReference type="EMBL" id="JBHUEE010000014">
    <property type="protein sequence ID" value="MFD1719807.1"/>
    <property type="molecule type" value="Genomic_DNA"/>
</dbReference>
<evidence type="ECO:0000256" key="8">
    <source>
        <dbReference type="ARBA" id="ARBA00022989"/>
    </source>
</evidence>
<organism evidence="14 15">
    <name type="scientific">Georgenia deserti</name>
    <dbReference type="NCBI Taxonomy" id="2093781"/>
    <lineage>
        <taxon>Bacteria</taxon>
        <taxon>Bacillati</taxon>
        <taxon>Actinomycetota</taxon>
        <taxon>Actinomycetes</taxon>
        <taxon>Micrococcales</taxon>
        <taxon>Bogoriellaceae</taxon>
        <taxon>Georgenia</taxon>
    </lineage>
</organism>
<dbReference type="InterPro" id="IPR036097">
    <property type="entry name" value="HisK_dim/P_sf"/>
</dbReference>
<dbReference type="RefSeq" id="WP_388010841.1">
    <property type="nucleotide sequence ID" value="NZ_JBHUEE010000014.1"/>
</dbReference>
<dbReference type="SMART" id="SM00387">
    <property type="entry name" value="HATPase_c"/>
    <property type="match status" value="1"/>
</dbReference>
<keyword evidence="4" id="KW-0597">Phosphoprotein</keyword>
<evidence type="ECO:0000256" key="5">
    <source>
        <dbReference type="ARBA" id="ARBA00022679"/>
    </source>
</evidence>
<evidence type="ECO:0000313" key="15">
    <source>
        <dbReference type="Proteomes" id="UP001597277"/>
    </source>
</evidence>
<dbReference type="CDD" id="cd00075">
    <property type="entry name" value="HATPase"/>
    <property type="match status" value="1"/>
</dbReference>
<dbReference type="EC" id="2.7.13.3" evidence="3"/>
<dbReference type="Pfam" id="PF00672">
    <property type="entry name" value="HAMP"/>
    <property type="match status" value="1"/>
</dbReference>
<dbReference type="InterPro" id="IPR036890">
    <property type="entry name" value="HATPase_C_sf"/>
</dbReference>
<dbReference type="PROSITE" id="PS50109">
    <property type="entry name" value="HIS_KIN"/>
    <property type="match status" value="1"/>
</dbReference>
<dbReference type="PRINTS" id="PR00344">
    <property type="entry name" value="BCTRLSENSOR"/>
</dbReference>
<keyword evidence="5" id="KW-0808">Transferase</keyword>
<feature type="domain" description="Histidine kinase" evidence="12">
    <location>
        <begin position="241"/>
        <end position="450"/>
    </location>
</feature>
<accession>A0ABW4L9A6</accession>
<dbReference type="CDD" id="cd06225">
    <property type="entry name" value="HAMP"/>
    <property type="match status" value="1"/>
</dbReference>
<comment type="caution">
    <text evidence="14">The sequence shown here is derived from an EMBL/GenBank/DDBJ whole genome shotgun (WGS) entry which is preliminary data.</text>
</comment>
<dbReference type="Pfam" id="PF00512">
    <property type="entry name" value="HisKA"/>
    <property type="match status" value="1"/>
</dbReference>
<reference evidence="15" key="1">
    <citation type="journal article" date="2019" name="Int. J. Syst. Evol. Microbiol.">
        <title>The Global Catalogue of Microorganisms (GCM) 10K type strain sequencing project: providing services to taxonomists for standard genome sequencing and annotation.</title>
        <authorList>
            <consortium name="The Broad Institute Genomics Platform"/>
            <consortium name="The Broad Institute Genome Sequencing Center for Infectious Disease"/>
            <person name="Wu L."/>
            <person name="Ma J."/>
        </authorList>
    </citation>
    <scope>NUCLEOTIDE SEQUENCE [LARGE SCALE GENOMIC DNA]</scope>
    <source>
        <strain evidence="15">JCM 17130</strain>
    </source>
</reference>
<evidence type="ECO:0000256" key="4">
    <source>
        <dbReference type="ARBA" id="ARBA00022553"/>
    </source>
</evidence>
<sequence length="453" mass="48631">MRRRLTIILYVPSVLLLLVLGLAYAESTAGAQQQRVYVDRLADASYLVRTARQSLLSDDPSVVSADLNRYHHVYGVRAAVVDASGRDWAGTGLDATALAETEAALAGHRSEFRKSFLPWDVDQIVVAEPVYDGGDLLGAVVTVSDAERLARDIWLNWGMLIAGVVLVLALAVVVADRTARWVLGPVRAVDHAMTDVGRGDLAARIPSSAGPPELRQVVEHFNDMSDQVERLVRKQQQFVANASHELRNPLNALMLRVDALVESAADADREDAEFVRAEARRLANILDALLLLADDAAPHVETEVEVSEVIRGRVESWRQLTRGRPIRGPEPARDPARAVVGTTALESAFDAVMDNAVKYSPAGAPIEVSVHTDDGVVEVAVRDHGPGVPAQALGRMTERFWRGPQRTGVSGSGLGLSIASELLAPNGGELVLGLASGGGLEARIRLPRNGDGP</sequence>
<keyword evidence="10 11" id="KW-0472">Membrane</keyword>
<keyword evidence="7 14" id="KW-0418">Kinase</keyword>
<proteinExistence type="predicted"/>
<dbReference type="SUPFAM" id="SSF47384">
    <property type="entry name" value="Homodimeric domain of signal transducing histidine kinase"/>
    <property type="match status" value="1"/>
</dbReference>
<dbReference type="PANTHER" id="PTHR45436">
    <property type="entry name" value="SENSOR HISTIDINE KINASE YKOH"/>
    <property type="match status" value="1"/>
</dbReference>
<evidence type="ECO:0000256" key="7">
    <source>
        <dbReference type="ARBA" id="ARBA00022777"/>
    </source>
</evidence>
<keyword evidence="9" id="KW-0902">Two-component regulatory system</keyword>
<dbReference type="InterPro" id="IPR005467">
    <property type="entry name" value="His_kinase_dom"/>
</dbReference>
<feature type="transmembrane region" description="Helical" evidence="11">
    <location>
        <begin position="154"/>
        <end position="175"/>
    </location>
</feature>
<dbReference type="Gene3D" id="1.10.287.130">
    <property type="match status" value="1"/>
</dbReference>
<dbReference type="SUPFAM" id="SSF55874">
    <property type="entry name" value="ATPase domain of HSP90 chaperone/DNA topoisomerase II/histidine kinase"/>
    <property type="match status" value="1"/>
</dbReference>
<name>A0ABW4L9A6_9MICO</name>
<dbReference type="InterPro" id="IPR050428">
    <property type="entry name" value="TCS_sensor_his_kinase"/>
</dbReference>
<evidence type="ECO:0000313" key="14">
    <source>
        <dbReference type="EMBL" id="MFD1719807.1"/>
    </source>
</evidence>
<keyword evidence="15" id="KW-1185">Reference proteome</keyword>
<evidence type="ECO:0000256" key="10">
    <source>
        <dbReference type="ARBA" id="ARBA00023136"/>
    </source>
</evidence>
<comment type="catalytic activity">
    <reaction evidence="1">
        <text>ATP + protein L-histidine = ADP + protein N-phospho-L-histidine.</text>
        <dbReference type="EC" id="2.7.13.3"/>
    </reaction>
</comment>
<evidence type="ECO:0000256" key="6">
    <source>
        <dbReference type="ARBA" id="ARBA00022692"/>
    </source>
</evidence>
<dbReference type="PROSITE" id="PS50885">
    <property type="entry name" value="HAMP"/>
    <property type="match status" value="1"/>
</dbReference>
<dbReference type="InterPro" id="IPR004358">
    <property type="entry name" value="Sig_transdc_His_kin-like_C"/>
</dbReference>